<dbReference type="EMBL" id="CP001791">
    <property type="protein sequence ID" value="ADI00063.1"/>
    <property type="molecule type" value="Genomic_DNA"/>
</dbReference>
<protein>
    <recommendedName>
        <fullName evidence="4">Lipoprotein</fullName>
    </recommendedName>
</protein>
<evidence type="ECO:0000313" key="2">
    <source>
        <dbReference type="EMBL" id="ADI00063.1"/>
    </source>
</evidence>
<dbReference type="STRING" id="439292.Bsel_2562"/>
<feature type="chain" id="PRO_5003090958" description="Lipoprotein" evidence="1">
    <location>
        <begin position="30"/>
        <end position="180"/>
    </location>
</feature>
<accession>D6XXM0</accession>
<gene>
    <name evidence="2" type="ordered locus">Bsel_2562</name>
</gene>
<name>D6XXM0_BACIE</name>
<dbReference type="HOGENOM" id="CLU_1493353_0_0_9"/>
<evidence type="ECO:0000256" key="1">
    <source>
        <dbReference type="SAM" id="SignalP"/>
    </source>
</evidence>
<keyword evidence="1" id="KW-0732">Signal</keyword>
<organism evidence="2 3">
    <name type="scientific">Bacillus selenitireducens (strain ATCC 700615 / DSM 15326 / MLS10)</name>
    <dbReference type="NCBI Taxonomy" id="439292"/>
    <lineage>
        <taxon>Bacteria</taxon>
        <taxon>Bacillati</taxon>
        <taxon>Bacillota</taxon>
        <taxon>Bacilli</taxon>
        <taxon>Bacillales</taxon>
        <taxon>Bacillaceae</taxon>
        <taxon>Salisediminibacterium</taxon>
    </lineage>
</organism>
<evidence type="ECO:0008006" key="4">
    <source>
        <dbReference type="Google" id="ProtNLM"/>
    </source>
</evidence>
<sequence length="180" mass="20121">MQKSLKATVLLLHSLLLLIILAACTQAEATLNQAQREMPFEVLKADPIPDDWVLSETHYEDDLLVMIYESDEYDGQVELVQDRNIQGLNLQVLRDHMISRTPAVESGETDYQIMELDEYIGKMSLVVGEQSSIQYTFVNKEDLITSTSVDIPIYQIVGKDVESITVLAFAAALKPADDSA</sequence>
<dbReference type="OrthoDB" id="2966818at2"/>
<dbReference type="KEGG" id="bse:Bsel_2562"/>
<dbReference type="AlphaFoldDB" id="D6XXM0"/>
<keyword evidence="3" id="KW-1185">Reference proteome</keyword>
<reference evidence="2" key="1">
    <citation type="submission" date="2009-10" db="EMBL/GenBank/DDBJ databases">
        <title>Complete sequence of Bacillus selenitireducens MLS10.</title>
        <authorList>
            <consortium name="US DOE Joint Genome Institute"/>
            <person name="Lucas S."/>
            <person name="Copeland A."/>
            <person name="Lapidus A."/>
            <person name="Glavina del Rio T."/>
            <person name="Dalin E."/>
            <person name="Tice H."/>
            <person name="Bruce D."/>
            <person name="Goodwin L."/>
            <person name="Pitluck S."/>
            <person name="Sims D."/>
            <person name="Brettin T."/>
            <person name="Detter J.C."/>
            <person name="Han C."/>
            <person name="Larimer F."/>
            <person name="Land M."/>
            <person name="Hauser L."/>
            <person name="Kyrpides N."/>
            <person name="Ovchinnikova G."/>
            <person name="Stolz J."/>
        </authorList>
    </citation>
    <scope>NUCLEOTIDE SEQUENCE [LARGE SCALE GENOMIC DNA]</scope>
    <source>
        <strain evidence="2">MLS10</strain>
    </source>
</reference>
<dbReference type="RefSeq" id="WP_013173484.1">
    <property type="nucleotide sequence ID" value="NC_014219.1"/>
</dbReference>
<dbReference type="Proteomes" id="UP000000271">
    <property type="component" value="Chromosome"/>
</dbReference>
<dbReference type="PROSITE" id="PS51257">
    <property type="entry name" value="PROKAR_LIPOPROTEIN"/>
    <property type="match status" value="1"/>
</dbReference>
<feature type="signal peptide" evidence="1">
    <location>
        <begin position="1"/>
        <end position="29"/>
    </location>
</feature>
<evidence type="ECO:0000313" key="3">
    <source>
        <dbReference type="Proteomes" id="UP000000271"/>
    </source>
</evidence>
<proteinExistence type="predicted"/>